<accession>A0A127F9F6</accession>
<sequence length="160" mass="18057">MSTVRNLTFGEVEEGQELPPLTYPVTATTVVLGAIASRDWRPMHHDRDFAINRSGTKDIFINTPTNAAWFQRFVTDWTGPKGRLGKMKFKMKIPVFPGDAMTLSGRVTRKSVDDTGCCWIDLDLAVSVGDKLNTECQARFALPADADDNPWQRRGERWRP</sequence>
<organism evidence="2 3">
    <name type="scientific">Steroidobacter denitrificans</name>
    <dbReference type="NCBI Taxonomy" id="465721"/>
    <lineage>
        <taxon>Bacteria</taxon>
        <taxon>Pseudomonadati</taxon>
        <taxon>Pseudomonadota</taxon>
        <taxon>Gammaproteobacteria</taxon>
        <taxon>Steroidobacterales</taxon>
        <taxon>Steroidobacteraceae</taxon>
        <taxon>Steroidobacter</taxon>
    </lineage>
</organism>
<dbReference type="Gene3D" id="3.10.129.10">
    <property type="entry name" value="Hotdog Thioesterase"/>
    <property type="match status" value="1"/>
</dbReference>
<dbReference type="OrthoDB" id="9774179at2"/>
<keyword evidence="3" id="KW-1185">Reference proteome</keyword>
<protein>
    <submittedName>
        <fullName evidence="2">Dehydratase</fullName>
    </submittedName>
</protein>
<evidence type="ECO:0000259" key="1">
    <source>
        <dbReference type="Pfam" id="PF01575"/>
    </source>
</evidence>
<dbReference type="AlphaFoldDB" id="A0A127F9F6"/>
<dbReference type="KEGG" id="sdf:ACG33_03945"/>
<dbReference type="STRING" id="465721.ACG33_03945"/>
<evidence type="ECO:0000313" key="3">
    <source>
        <dbReference type="Proteomes" id="UP000070250"/>
    </source>
</evidence>
<proteinExistence type="predicted"/>
<dbReference type="SUPFAM" id="SSF54637">
    <property type="entry name" value="Thioesterase/thiol ester dehydrase-isomerase"/>
    <property type="match status" value="1"/>
</dbReference>
<dbReference type="InterPro" id="IPR002539">
    <property type="entry name" value="MaoC-like_dom"/>
</dbReference>
<gene>
    <name evidence="2" type="ORF">ACG33_03945</name>
</gene>
<dbReference type="RefSeq" id="WP_066918892.1">
    <property type="nucleotide sequence ID" value="NZ_CP011971.1"/>
</dbReference>
<dbReference type="Pfam" id="PF01575">
    <property type="entry name" value="MaoC_dehydratas"/>
    <property type="match status" value="1"/>
</dbReference>
<dbReference type="EMBL" id="CP011971">
    <property type="protein sequence ID" value="AMN46271.1"/>
    <property type="molecule type" value="Genomic_DNA"/>
</dbReference>
<name>A0A127F9F6_STEDE</name>
<evidence type="ECO:0000313" key="2">
    <source>
        <dbReference type="EMBL" id="AMN46271.1"/>
    </source>
</evidence>
<reference evidence="2 3" key="1">
    <citation type="submission" date="2015-06" db="EMBL/GenBank/DDBJ databases">
        <title>A Comprehensive Approach to Explore the Metabolic and Phylogenetic Diversity of Bacterial Steroid Degradation in the Environment: Testosterone as an Example.</title>
        <authorList>
            <person name="Yang F.-C."/>
            <person name="Chen Y.-L."/>
            <person name="Yu C.-P."/>
            <person name="Tang S.-L."/>
            <person name="Wang P.-H."/>
            <person name="Ismail W."/>
            <person name="Wang C.-H."/>
            <person name="Yang C.-Y."/>
            <person name="Chiang Y.-R."/>
        </authorList>
    </citation>
    <scope>NUCLEOTIDE SEQUENCE [LARGE SCALE GENOMIC DNA]</scope>
    <source>
        <strain evidence="2 3">DSM 18526</strain>
    </source>
</reference>
<dbReference type="InterPro" id="IPR029069">
    <property type="entry name" value="HotDog_dom_sf"/>
</dbReference>
<feature type="domain" description="MaoC-like" evidence="1">
    <location>
        <begin position="21"/>
        <end position="110"/>
    </location>
</feature>
<dbReference type="PATRIC" id="fig|465721.4.peg.845"/>
<dbReference type="Proteomes" id="UP000070250">
    <property type="component" value="Chromosome"/>
</dbReference>